<dbReference type="Proteomes" id="UP000217005">
    <property type="component" value="Unassembled WGS sequence"/>
</dbReference>
<dbReference type="EMBL" id="NEVR01000001">
    <property type="protein sequence ID" value="OZI67952.1"/>
    <property type="molecule type" value="Genomic_DNA"/>
</dbReference>
<accession>A0A261RUU2</accession>
<evidence type="ECO:0000313" key="4">
    <source>
        <dbReference type="Proteomes" id="UP000217005"/>
    </source>
</evidence>
<dbReference type="Pfam" id="PF14435">
    <property type="entry name" value="SUKH-4"/>
    <property type="match status" value="1"/>
</dbReference>
<dbReference type="EMBL" id="NEVL01000006">
    <property type="protein sequence ID" value="OZI28838.1"/>
    <property type="molecule type" value="Genomic_DNA"/>
</dbReference>
<reference evidence="2 3" key="1">
    <citation type="submission" date="2017-05" db="EMBL/GenBank/DDBJ databases">
        <title>Complete and WGS of Bordetella genogroups.</title>
        <authorList>
            <person name="Spilker T."/>
            <person name="Lipuma J."/>
        </authorList>
    </citation>
    <scope>NUCLEOTIDE SEQUENCE [LARGE SCALE GENOMIC DNA]</scope>
    <source>
        <strain evidence="2 3">AU9795</strain>
    </source>
</reference>
<sequence length="198" mass="21895">MTHDNLAGLYAGGAARLDPSALADAGLDPQACTWLSDPGMPVRPQPAIPLIEFVKPAMRKFGDGAGLVIAREPWADELWLVVLPDGRVMTAGQGEAHVFVNTRIENFLHFLAAFQHFQTLASRADGAPRVYTQAEMQARLEALQRGDIRPRQGAEDVAFDRAEALRQLERAWRGRDAAALERGSWWSRIDEQLRDGLL</sequence>
<dbReference type="AlphaFoldDB" id="A0A261RUU2"/>
<dbReference type="OrthoDB" id="8666783at2"/>
<keyword evidence="3" id="KW-1185">Reference proteome</keyword>
<name>A0A261RUU2_9BORD</name>
<evidence type="ECO:0000313" key="3">
    <source>
        <dbReference type="Proteomes" id="UP000216354"/>
    </source>
</evidence>
<dbReference type="InterPro" id="IPR025851">
    <property type="entry name" value="SUKH-4"/>
</dbReference>
<gene>
    <name evidence="2" type="ORF">CAL27_00320</name>
    <name evidence="1" type="ORF">CEG14_23165</name>
</gene>
<protein>
    <recommendedName>
        <fullName evidence="5">SUKH-4 immunity protein</fullName>
    </recommendedName>
</protein>
<evidence type="ECO:0000313" key="2">
    <source>
        <dbReference type="EMBL" id="OZI67952.1"/>
    </source>
</evidence>
<proteinExistence type="predicted"/>
<comment type="caution">
    <text evidence="1">The sequence shown here is derived from an EMBL/GenBank/DDBJ whole genome shotgun (WGS) entry which is preliminary data.</text>
</comment>
<evidence type="ECO:0008006" key="5">
    <source>
        <dbReference type="Google" id="ProtNLM"/>
    </source>
</evidence>
<organism evidence="1 4">
    <name type="scientific">Bordetella genomosp. 1</name>
    <dbReference type="NCBI Taxonomy" id="1395607"/>
    <lineage>
        <taxon>Bacteria</taxon>
        <taxon>Pseudomonadati</taxon>
        <taxon>Pseudomonadota</taxon>
        <taxon>Betaproteobacteria</taxon>
        <taxon>Burkholderiales</taxon>
        <taxon>Alcaligenaceae</taxon>
        <taxon>Bordetella</taxon>
    </lineage>
</organism>
<evidence type="ECO:0000313" key="1">
    <source>
        <dbReference type="EMBL" id="OZI28838.1"/>
    </source>
</evidence>
<dbReference type="Proteomes" id="UP000216354">
    <property type="component" value="Unassembled WGS sequence"/>
</dbReference>
<dbReference type="RefSeq" id="WP_094828764.1">
    <property type="nucleotide sequence ID" value="NZ_NEVL01000006.1"/>
</dbReference>
<reference evidence="1 4" key="2">
    <citation type="submission" date="2017-05" db="EMBL/GenBank/DDBJ databases">
        <title>Complete and WGS of Bordetella genogroups.</title>
        <authorList>
            <person name="Spilker T."/>
            <person name="LiPuma J."/>
        </authorList>
    </citation>
    <scope>NUCLEOTIDE SEQUENCE [LARGE SCALE GENOMIC DNA]</scope>
    <source>
        <strain evidence="1 4">AU17610</strain>
    </source>
</reference>